<dbReference type="PROSITE" id="PS52004">
    <property type="entry name" value="KS3_2"/>
    <property type="match status" value="2"/>
</dbReference>
<dbReference type="PANTHER" id="PTHR43074:SF1">
    <property type="entry name" value="BETA-KETOACYL SYNTHASE FAMILY PROTEIN-RELATED"/>
    <property type="match status" value="1"/>
</dbReference>
<gene>
    <name evidence="11" type="ORF">ACFQ16_07210</name>
</gene>
<dbReference type="InterPro" id="IPR014043">
    <property type="entry name" value="Acyl_transferase_dom"/>
</dbReference>
<dbReference type="Gene3D" id="3.30.70.3290">
    <property type="match status" value="1"/>
</dbReference>
<comment type="caution">
    <text evidence="11">The sequence shown here is derived from an EMBL/GenBank/DDBJ whole genome shotgun (WGS) entry which is preliminary data.</text>
</comment>
<sequence>MSNTPIAIVGMSCLVPGAGGPDELWAGLRAEADHRVDGGPERFGDGASVPGGWGDQQHHITSTVGGFVDEPEADFDGLRVPAAELAAMDRVVRWPLHTARLALADAGLDTAQPPGRTGLVLGNYSFPTDLSSRLAVPLVREAVSDGLRAAGLRVPPASGEPEVDPRNMWPSGLPASVLGEALGLRGPRLALDAACASALYGLALARDQLATGNADVMLAGAVCAPEPVLLHLAFSDLRALAADGAASRPFDEGSSGIVVGQGAGMFVLKRLADAVRDGDRVHAVIDAIGLGNDGAGKHLLVPAKEGHLETYRRAYAGIDPSTVDYIECHATGTPLGDAAELVGLTEFFADHGGPPLLGSMKGNLGHLLSAAGMASVIKAVLAMRHGTIPATPRVRQPLSPAGGEAAAERVVRAERAWPDTGGRPRRAGVSGFGFGGANAHVVLTAAPAEQPEPPPDVRLPRMAVTGVGVKVGDVDDAAEFERVVRAAEPVLRDLPEGRWFTDRPAPPGGYLERIEVDPRAYRLLPAELPGSNPQHLALFQAVEAALCEAGYPAVPPRGEAEPARVAVVIAMEMEPRAHQHRARFDIGAHVRAECARAGVQLGEDVLERLVAAVRDAVHDPLGANEVLSYIGNIMASRISASRNFSGPSFTVSSDSTAGAAALEVAGLLLLDPTIEAVVVGGVDLAGGVENTVVRAKLAAELGAEPGPLGDAAAAVVLTRTADRRTGYATIESVALRHGSDAVAEAARAGLDAAGVDGTDVDYLELAGATEAQRRGELAALSTAYRAGDDPHSCAVGGTAPLVGDVQRVSALLSLVKVALCQYRADLPPTPFDGAELSESDGSPFCRLEAPQPWLSRHRDRPRYAAISSTGTGSAAHVVVAAAGTAGARHEVTWAEGVGAVLLPLTADDGAGLAEQAGHCAAELDAGRDLRALARQRWAERSGGRFTAVLVALDAAGMRVELEAARRGLPETVAAGGEWATPSGSFCTARPIGPHGKVAFVYPGAFTAYPGVARDLFRLFPRTLALFEDNAEEPAERFRHRQLYPRAVGGLDRRALLRREADLLDDTPSMLVTGSNLAVVHTQVLRDVLGIAPDGAFGYSLGEGSMLASTGMWRNSPANDAAIMATPLFREQLCGPKRMVRQAWGVAEDVPDRELWSTHVLLAGAEQVRAAMRGVERVHLTHVNAPEEVVIAGAPESCREVIARVGCRSAKAPANHVLHCELVDPVMPELTALADYPLGEPPDLELLTAYDYGDVDTDDTAGLASRVAATLARTLDFERLTRVAYDRGYRFFVEVGPNATCTRWIDQTLGAQPHLAVSIDRRGASTGTALPTALARLISHGMRVDVSRLLGAPEEPQPRMLHTVRWADPGAERVRRGAEAVLAPVGEPEAPEPFEERIEFDGEPFVAPVPLPAADTADAGATPPAAQLAVAAPQPVPDRTGARPLAALAGSIAQAHQAVLRTQATLQQIALAGLETAPVEDSPNVLWTERDLVAFAEGEVAEVFGPWAAEIDALPRRVRLPAPPFLFTTRVVELETGDTPRISTEYDVPAGAWFTVDGQVPGVVTVEAGQCVLLLASYLGVDLRHGGTRKYRLLDSAMVFHGDLPREGQTLRYDIRIDRMVWNDDRLLFFFGYRCYADGELVLELEDGCGGFFTDAELAASPGVMLPDPTRARRGEPVRRRFKPLARTDRTRLSGEDLEKLAAGDLGAVFGPEWDQRADGCNPSVRLPGGTMRMLDEVVRIDRLGGPCGLGEIEAVHRVDPDAWYFGCHFVGDPVLPGSLIGEGGTQLLQVFAMYLGLHLVFPDAEFQAVPGLRTEFKVRSQVIPGSPDIRYHAEITDITMLPRPTVIADITVYQGDKPIMVVNDFGIRIREKPGTPHRPERGGIPPFLGRRNHRGEPVIMNEFHAAHAAQGDLATAMGPEFEIYRGRRAPYIPNGDFLFTDRMLRLDGTRGVLEPGAQLVTEYDAPREAWYFTENSNPHMPNCVFMETSLQSAILLGYYLGPTLADPDTDYGIRNLDGRATLVADVDLRDRTIRQESELLSSHAMSGAIIQSFRYRLEVDGRTCYVGESTYGYFSEQALAHQVGLDGGRHVPTWLEQQEIAPDRVRTVPVRSDDAWFRPAPGTGLRLADGHLRLVDSVDLVADGGAHGLGYVRGRRRIDPADWYFDRHFHLDPVMPGSLGVESVIQALQVFVIDTGLADDLGPAEFAMATGVELTWKYRGQVSRTDPEMTFEAHVTDIRREDDRVVVIADASVWKSGLRIYQVGGVAVAVRRAQPSDVEGS</sequence>
<dbReference type="InterPro" id="IPR010083">
    <property type="entry name" value="FabA"/>
</dbReference>
<evidence type="ECO:0000256" key="2">
    <source>
        <dbReference type="ARBA" id="ARBA00006714"/>
    </source>
</evidence>
<keyword evidence="7" id="KW-0456">Lyase</keyword>
<evidence type="ECO:0000256" key="3">
    <source>
        <dbReference type="ARBA" id="ARBA00022516"/>
    </source>
</evidence>
<dbReference type="InterPro" id="IPR016039">
    <property type="entry name" value="Thiolase-like"/>
</dbReference>
<dbReference type="Gene3D" id="3.10.129.10">
    <property type="entry name" value="Hotdog Thioesterase"/>
    <property type="match status" value="4"/>
</dbReference>
<reference evidence="12" key="1">
    <citation type="journal article" date="2019" name="Int. J. Syst. Evol. Microbiol.">
        <title>The Global Catalogue of Microorganisms (GCM) 10K type strain sequencing project: providing services to taxonomists for standard genome sequencing and annotation.</title>
        <authorList>
            <consortium name="The Broad Institute Genomics Platform"/>
            <consortium name="The Broad Institute Genome Sequencing Center for Infectious Disease"/>
            <person name="Wu L."/>
            <person name="Ma J."/>
        </authorList>
    </citation>
    <scope>NUCLEOTIDE SEQUENCE [LARGE SCALE GENOMIC DNA]</scope>
    <source>
        <strain evidence="12">CCUG 56401</strain>
    </source>
</reference>
<dbReference type="Pfam" id="PF00109">
    <property type="entry name" value="ketoacyl-synt"/>
    <property type="match status" value="2"/>
</dbReference>
<feature type="domain" description="Ketosynthase family 3 (KS3)" evidence="10">
    <location>
        <begin position="459"/>
        <end position="882"/>
    </location>
</feature>
<proteinExistence type="inferred from homology"/>
<keyword evidence="12" id="KW-1185">Reference proteome</keyword>
<dbReference type="CDD" id="cd00833">
    <property type="entry name" value="PKS"/>
    <property type="match status" value="1"/>
</dbReference>
<evidence type="ECO:0000256" key="1">
    <source>
        <dbReference type="ARBA" id="ARBA00005194"/>
    </source>
</evidence>
<dbReference type="InterPro" id="IPR029069">
    <property type="entry name" value="HotDog_dom_sf"/>
</dbReference>
<dbReference type="SMART" id="SM00827">
    <property type="entry name" value="PKS_AT"/>
    <property type="match status" value="1"/>
</dbReference>
<evidence type="ECO:0000256" key="6">
    <source>
        <dbReference type="ARBA" id="ARBA00023160"/>
    </source>
</evidence>
<feature type="compositionally biased region" description="Basic and acidic residues" evidence="9">
    <location>
        <begin position="1872"/>
        <end position="1881"/>
    </location>
</feature>
<evidence type="ECO:0000256" key="9">
    <source>
        <dbReference type="SAM" id="MobiDB-lite"/>
    </source>
</evidence>
<dbReference type="InterPro" id="IPR014031">
    <property type="entry name" value="Ketoacyl_synth_C"/>
</dbReference>
<keyword evidence="4" id="KW-0276">Fatty acid metabolism</keyword>
<organism evidence="11 12">
    <name type="scientific">Saccharopolyspora rosea</name>
    <dbReference type="NCBI Taxonomy" id="524884"/>
    <lineage>
        <taxon>Bacteria</taxon>
        <taxon>Bacillati</taxon>
        <taxon>Actinomycetota</taxon>
        <taxon>Actinomycetes</taxon>
        <taxon>Pseudonocardiales</taxon>
        <taxon>Pseudonocardiaceae</taxon>
        <taxon>Saccharopolyspora</taxon>
    </lineage>
</organism>
<dbReference type="SUPFAM" id="SSF53901">
    <property type="entry name" value="Thiolase-like"/>
    <property type="match status" value="3"/>
</dbReference>
<accession>A0ABW3FRZ9</accession>
<keyword evidence="6" id="KW-0275">Fatty acid biosynthesis</keyword>
<dbReference type="Gene3D" id="3.40.47.10">
    <property type="match status" value="2"/>
</dbReference>
<dbReference type="InterPro" id="IPR020841">
    <property type="entry name" value="PKS_Beta-ketoAc_synthase_dom"/>
</dbReference>
<dbReference type="EMBL" id="JBHTIW010000003">
    <property type="protein sequence ID" value="MFD0919526.1"/>
    <property type="molecule type" value="Genomic_DNA"/>
</dbReference>
<keyword evidence="8" id="KW-0808">Transferase</keyword>
<dbReference type="Pfam" id="PF02801">
    <property type="entry name" value="Ketoacyl-synt_C"/>
    <property type="match status" value="2"/>
</dbReference>
<evidence type="ECO:0000256" key="8">
    <source>
        <dbReference type="RuleBase" id="RU003694"/>
    </source>
</evidence>
<dbReference type="Pfam" id="PF07977">
    <property type="entry name" value="FabA"/>
    <property type="match status" value="2"/>
</dbReference>
<dbReference type="InterPro" id="IPR052568">
    <property type="entry name" value="PKS-FAS_Synthase"/>
</dbReference>
<dbReference type="PANTHER" id="PTHR43074">
    <property type="entry name" value="OMEGA-3 POLYUNSATURATED FATTY ACID SYNTHASE PFAB-RELATED"/>
    <property type="match status" value="1"/>
</dbReference>
<evidence type="ECO:0000259" key="10">
    <source>
        <dbReference type="PROSITE" id="PS52004"/>
    </source>
</evidence>
<evidence type="ECO:0000313" key="11">
    <source>
        <dbReference type="EMBL" id="MFD0919526.1"/>
    </source>
</evidence>
<evidence type="ECO:0000256" key="4">
    <source>
        <dbReference type="ARBA" id="ARBA00022832"/>
    </source>
</evidence>
<feature type="region of interest" description="Disordered" evidence="9">
    <location>
        <begin position="1872"/>
        <end position="1891"/>
    </location>
</feature>
<comment type="pathway">
    <text evidence="1">Lipid metabolism; fatty acid biosynthesis.</text>
</comment>
<dbReference type="SMART" id="SM00825">
    <property type="entry name" value="PKS_KS"/>
    <property type="match status" value="1"/>
</dbReference>
<dbReference type="SUPFAM" id="SSF52151">
    <property type="entry name" value="FabD/lysophospholipase-like"/>
    <property type="match status" value="1"/>
</dbReference>
<evidence type="ECO:0000256" key="7">
    <source>
        <dbReference type="ARBA" id="ARBA00023239"/>
    </source>
</evidence>
<keyword evidence="5" id="KW-0443">Lipid metabolism</keyword>
<comment type="similarity">
    <text evidence="8">Belongs to the thiolase-like superfamily. Beta-ketoacyl-ACP synthases family.</text>
</comment>
<dbReference type="Proteomes" id="UP001597018">
    <property type="component" value="Unassembled WGS sequence"/>
</dbReference>
<name>A0ABW3FRZ9_9PSEU</name>
<evidence type="ECO:0000313" key="12">
    <source>
        <dbReference type="Proteomes" id="UP001597018"/>
    </source>
</evidence>
<protein>
    <submittedName>
        <fullName evidence="11">Beta-ketoacyl synthase N-terminal-like domain-containing protein</fullName>
    </submittedName>
</protein>
<dbReference type="InterPro" id="IPR016035">
    <property type="entry name" value="Acyl_Trfase/lysoPLipase"/>
</dbReference>
<comment type="similarity">
    <text evidence="2">Belongs to the thioester dehydratase family. FabA subfamily.</text>
</comment>
<feature type="domain" description="Ketosynthase family 3 (KS3)" evidence="10">
    <location>
        <begin position="3"/>
        <end position="445"/>
    </location>
</feature>
<dbReference type="CDD" id="cd01287">
    <property type="entry name" value="FabA"/>
    <property type="match status" value="1"/>
</dbReference>
<dbReference type="RefSeq" id="WP_380757072.1">
    <property type="nucleotide sequence ID" value="NZ_JBHTIW010000003.1"/>
</dbReference>
<dbReference type="InterPro" id="IPR013114">
    <property type="entry name" value="FabA_FabZ"/>
</dbReference>
<dbReference type="Gene3D" id="3.40.366.10">
    <property type="entry name" value="Malonyl-Coenzyme A Acyl Carrier Protein, domain 2"/>
    <property type="match status" value="1"/>
</dbReference>
<keyword evidence="3" id="KW-0444">Lipid biosynthesis</keyword>
<evidence type="ECO:0000256" key="5">
    <source>
        <dbReference type="ARBA" id="ARBA00023098"/>
    </source>
</evidence>
<dbReference type="InterPro" id="IPR001227">
    <property type="entry name" value="Ac_transferase_dom_sf"/>
</dbReference>
<dbReference type="SUPFAM" id="SSF54637">
    <property type="entry name" value="Thioesterase/thiol ester dehydrase-isomerase"/>
    <property type="match status" value="4"/>
</dbReference>
<dbReference type="InterPro" id="IPR014030">
    <property type="entry name" value="Ketoacyl_synth_N"/>
</dbReference>